<feature type="transmembrane region" description="Helical" evidence="1">
    <location>
        <begin position="12"/>
        <end position="31"/>
    </location>
</feature>
<dbReference type="PROSITE" id="PS00018">
    <property type="entry name" value="EF_HAND_1"/>
    <property type="match status" value="1"/>
</dbReference>
<dbReference type="STRING" id="1524460.IX84_00115"/>
<keyword evidence="1" id="KW-0812">Transmembrane</keyword>
<reference evidence="2 3" key="1">
    <citation type="journal article" date="2014" name="Int. J. Syst. Evol. Microbiol.">
        <title>Phaeodactylibacter xiamenensis gen. nov., sp. nov., a member of the family Saprospiraceae isolated from the marine alga Phaeodactylum tricornutum.</title>
        <authorList>
            <person name="Chen Z.Jr."/>
            <person name="Lei X."/>
            <person name="Lai Q."/>
            <person name="Li Y."/>
            <person name="Zhang B."/>
            <person name="Zhang J."/>
            <person name="Zhang H."/>
            <person name="Yang L."/>
            <person name="Zheng W."/>
            <person name="Tian Y."/>
            <person name="Yu Z."/>
            <person name="Xu H.Jr."/>
            <person name="Zheng T."/>
        </authorList>
    </citation>
    <scope>NUCLEOTIDE SEQUENCE [LARGE SCALE GENOMIC DNA]</scope>
    <source>
        <strain evidence="2 3">KD52</strain>
    </source>
</reference>
<dbReference type="AlphaFoldDB" id="A0A098SCA6"/>
<dbReference type="OrthoDB" id="9811380at2"/>
<feature type="transmembrane region" description="Helical" evidence="1">
    <location>
        <begin position="43"/>
        <end position="66"/>
    </location>
</feature>
<keyword evidence="3" id="KW-1185">Reference proteome</keyword>
<name>A0A098SCA6_9BACT</name>
<evidence type="ECO:0008006" key="4">
    <source>
        <dbReference type="Google" id="ProtNLM"/>
    </source>
</evidence>
<feature type="transmembrane region" description="Helical" evidence="1">
    <location>
        <begin position="171"/>
        <end position="190"/>
    </location>
</feature>
<proteinExistence type="predicted"/>
<keyword evidence="1" id="KW-1133">Transmembrane helix</keyword>
<comment type="caution">
    <text evidence="2">The sequence shown here is derived from an EMBL/GenBank/DDBJ whole genome shotgun (WGS) entry which is preliminary data.</text>
</comment>
<keyword evidence="1" id="KW-0472">Membrane</keyword>
<accession>A0A098SCA6</accession>
<dbReference type="PANTHER" id="PTHR37692">
    <property type="entry name" value="HYPOTHETICAL MEMBRANE SPANNING PROTEIN"/>
    <property type="match status" value="1"/>
</dbReference>
<evidence type="ECO:0000313" key="3">
    <source>
        <dbReference type="Proteomes" id="UP000029736"/>
    </source>
</evidence>
<dbReference type="PANTHER" id="PTHR37692:SF1">
    <property type="entry name" value="DUF420 DOMAIN-CONTAINING PROTEIN"/>
    <property type="match status" value="1"/>
</dbReference>
<evidence type="ECO:0000313" key="2">
    <source>
        <dbReference type="EMBL" id="KGE89770.1"/>
    </source>
</evidence>
<dbReference type="InterPro" id="IPR007352">
    <property type="entry name" value="DUF420"/>
</dbReference>
<evidence type="ECO:0000256" key="1">
    <source>
        <dbReference type="SAM" id="Phobius"/>
    </source>
</evidence>
<protein>
    <recommendedName>
        <fullName evidence="4">DUF420 domain-containing protein</fullName>
    </recommendedName>
</protein>
<dbReference type="Pfam" id="PF04238">
    <property type="entry name" value="DUF420"/>
    <property type="match status" value="1"/>
</dbReference>
<organism evidence="2 3">
    <name type="scientific">Phaeodactylibacter xiamenensis</name>
    <dbReference type="NCBI Taxonomy" id="1524460"/>
    <lineage>
        <taxon>Bacteria</taxon>
        <taxon>Pseudomonadati</taxon>
        <taxon>Bacteroidota</taxon>
        <taxon>Saprospiria</taxon>
        <taxon>Saprospirales</taxon>
        <taxon>Haliscomenobacteraceae</taxon>
        <taxon>Phaeodactylibacter</taxon>
    </lineage>
</organism>
<sequence>MADLQLEKKLNVGAWIVTGAVLILVGVMRQVKIPLPDGVDLGFLAPFHAGVNALTAVTLVIALYFIKQKQVEAHRKTMMVALGLSVLFLLSYVAYHFTTPETIFGDLDGDGSLSAEELAAVGSTRTFYLIILLTHIVLAAVSLPFILFTFIRAYTGQFDRHRKMARWVWPIWFYVAVTGPVAYLMLMPYYP</sequence>
<gene>
    <name evidence="2" type="ORF">IX84_00115</name>
</gene>
<dbReference type="RefSeq" id="WP_044215517.1">
    <property type="nucleotide sequence ID" value="NZ_JBKAGJ010000014.1"/>
</dbReference>
<feature type="transmembrane region" description="Helical" evidence="1">
    <location>
        <begin position="127"/>
        <end position="151"/>
    </location>
</feature>
<dbReference type="EMBL" id="JPOS01000002">
    <property type="protein sequence ID" value="KGE89770.1"/>
    <property type="molecule type" value="Genomic_DNA"/>
</dbReference>
<feature type="transmembrane region" description="Helical" evidence="1">
    <location>
        <begin position="78"/>
        <end position="97"/>
    </location>
</feature>
<dbReference type="InterPro" id="IPR018247">
    <property type="entry name" value="EF_Hand_1_Ca_BS"/>
</dbReference>
<dbReference type="Proteomes" id="UP000029736">
    <property type="component" value="Unassembled WGS sequence"/>
</dbReference>